<name>A0ABM3FQW5_NEOLC</name>
<reference evidence="13" key="1">
    <citation type="submission" date="2025-08" db="UniProtKB">
        <authorList>
            <consortium name="RefSeq"/>
        </authorList>
    </citation>
    <scope>IDENTIFICATION</scope>
    <source>
        <tissue evidence="13">Thorax and Abdomen</tissue>
    </source>
</reference>
<keyword evidence="3" id="KW-0217">Developmental protein</keyword>
<dbReference type="GeneID" id="107227107"/>
<keyword evidence="9 10" id="KW-0238">DNA-binding</keyword>
<evidence type="ECO:0000256" key="1">
    <source>
        <dbReference type="ARBA" id="ARBA00004123"/>
    </source>
</evidence>
<feature type="domain" description="Homeobox" evidence="11">
    <location>
        <begin position="99"/>
        <end position="152"/>
    </location>
</feature>
<keyword evidence="12" id="KW-1185">Reference proteome</keyword>
<dbReference type="SMART" id="SM00389">
    <property type="entry name" value="HOX"/>
    <property type="match status" value="1"/>
</dbReference>
<keyword evidence="8 9" id="KW-0539">Nucleus</keyword>
<proteinExistence type="predicted"/>
<keyword evidence="6 9" id="KW-0371">Homeobox</keyword>
<keyword evidence="4" id="KW-0678">Repressor</keyword>
<organism evidence="12 13">
    <name type="scientific">Neodiprion lecontei</name>
    <name type="common">Redheaded pine sawfly</name>
    <dbReference type="NCBI Taxonomy" id="441921"/>
    <lineage>
        <taxon>Eukaryota</taxon>
        <taxon>Metazoa</taxon>
        <taxon>Ecdysozoa</taxon>
        <taxon>Arthropoda</taxon>
        <taxon>Hexapoda</taxon>
        <taxon>Insecta</taxon>
        <taxon>Pterygota</taxon>
        <taxon>Neoptera</taxon>
        <taxon>Endopterygota</taxon>
        <taxon>Hymenoptera</taxon>
        <taxon>Tenthredinoidea</taxon>
        <taxon>Diprionidae</taxon>
        <taxon>Diprioninae</taxon>
        <taxon>Neodiprion</taxon>
    </lineage>
</organism>
<dbReference type="RefSeq" id="XP_046590399.1">
    <property type="nucleotide sequence ID" value="XM_046734443.1"/>
</dbReference>
<dbReference type="SUPFAM" id="SSF46689">
    <property type="entry name" value="Homeodomain-like"/>
    <property type="match status" value="1"/>
</dbReference>
<evidence type="ECO:0000256" key="2">
    <source>
        <dbReference type="ARBA" id="ARBA00021327"/>
    </source>
</evidence>
<keyword evidence="5" id="KW-0805">Transcription regulation</keyword>
<evidence type="ECO:0000256" key="3">
    <source>
        <dbReference type="ARBA" id="ARBA00022473"/>
    </source>
</evidence>
<dbReference type="Gene3D" id="1.10.10.60">
    <property type="entry name" value="Homeodomain-like"/>
    <property type="match status" value="1"/>
</dbReference>
<evidence type="ECO:0000256" key="4">
    <source>
        <dbReference type="ARBA" id="ARBA00022491"/>
    </source>
</evidence>
<feature type="DNA-binding region" description="Homeobox" evidence="9">
    <location>
        <begin position="101"/>
        <end position="153"/>
    </location>
</feature>
<dbReference type="CDD" id="cd00086">
    <property type="entry name" value="homeodomain"/>
    <property type="match status" value="1"/>
</dbReference>
<dbReference type="Pfam" id="PF00046">
    <property type="entry name" value="Homeodomain"/>
    <property type="match status" value="1"/>
</dbReference>
<evidence type="ECO:0000256" key="9">
    <source>
        <dbReference type="PROSITE-ProRule" id="PRU00108"/>
    </source>
</evidence>
<dbReference type="PROSITE" id="PS50071">
    <property type="entry name" value="HOMEOBOX_2"/>
    <property type="match status" value="1"/>
</dbReference>
<evidence type="ECO:0000313" key="12">
    <source>
        <dbReference type="Proteomes" id="UP000829291"/>
    </source>
</evidence>
<sequence length="163" mass="18833">MPILTRVPIDRIHHRNPSVQRTIFLLLQELRSTIRRNERRNTDDQIPSFCRNKCALFSGVSYIIDETWARRVHRIQQKMLKSVSPRLSPRGGAEPRIIRLTTDQEAVLQEQFNRCPRAPHTADIVLLAAETGLSEADVQGWYAIRLAQWRKEQGLGGNLHFSN</sequence>
<evidence type="ECO:0000256" key="10">
    <source>
        <dbReference type="RuleBase" id="RU000682"/>
    </source>
</evidence>
<evidence type="ECO:0000313" key="13">
    <source>
        <dbReference type="RefSeq" id="XP_046590399.1"/>
    </source>
</evidence>
<dbReference type="InterPro" id="IPR009057">
    <property type="entry name" value="Homeodomain-like_sf"/>
</dbReference>
<evidence type="ECO:0000259" key="11">
    <source>
        <dbReference type="PROSITE" id="PS50071"/>
    </source>
</evidence>
<dbReference type="PANTHER" id="PTHR21408">
    <property type="entry name" value="HOMEODOMAIN-ONLY PROTEIN"/>
    <property type="match status" value="1"/>
</dbReference>
<dbReference type="Proteomes" id="UP000829291">
    <property type="component" value="Chromosome 3"/>
</dbReference>
<protein>
    <recommendedName>
        <fullName evidence="2">Homeodomain-only protein</fullName>
    </recommendedName>
</protein>
<comment type="subcellular location">
    <subcellularLocation>
        <location evidence="1 9 10">Nucleus</location>
    </subcellularLocation>
</comment>
<gene>
    <name evidence="13" type="primary">LOC107227107</name>
</gene>
<evidence type="ECO:0000256" key="6">
    <source>
        <dbReference type="ARBA" id="ARBA00023155"/>
    </source>
</evidence>
<accession>A0ABM3FQW5</accession>
<dbReference type="PANTHER" id="PTHR21408:SF1">
    <property type="entry name" value="HOMEODOMAIN-ONLY PROTEIN"/>
    <property type="match status" value="1"/>
</dbReference>
<evidence type="ECO:0000256" key="5">
    <source>
        <dbReference type="ARBA" id="ARBA00023015"/>
    </source>
</evidence>
<evidence type="ECO:0000256" key="8">
    <source>
        <dbReference type="ARBA" id="ARBA00023242"/>
    </source>
</evidence>
<evidence type="ECO:0000256" key="7">
    <source>
        <dbReference type="ARBA" id="ARBA00023163"/>
    </source>
</evidence>
<dbReference type="InterPro" id="IPR001356">
    <property type="entry name" value="HD"/>
</dbReference>
<dbReference type="InterPro" id="IPR039162">
    <property type="entry name" value="HOPX"/>
</dbReference>
<keyword evidence="7" id="KW-0804">Transcription</keyword>